<evidence type="ECO:0000313" key="1">
    <source>
        <dbReference type="EMBL" id="CAB4137039.1"/>
    </source>
</evidence>
<reference evidence="2" key="1">
    <citation type="submission" date="2020-04" db="EMBL/GenBank/DDBJ databases">
        <authorList>
            <person name="Chiriac C."/>
            <person name="Salcher M."/>
            <person name="Ghai R."/>
            <person name="Kavagutti S V."/>
        </authorList>
    </citation>
    <scope>NUCLEOTIDE SEQUENCE</scope>
</reference>
<name>A0A6J5NS89_9CAUD</name>
<accession>A0A6J5NS89</accession>
<dbReference type="EMBL" id="LR796796">
    <property type="protein sequence ID" value="CAB4165939.1"/>
    <property type="molecule type" value="Genomic_DNA"/>
</dbReference>
<evidence type="ECO:0000313" key="2">
    <source>
        <dbReference type="EMBL" id="CAB4160536.1"/>
    </source>
</evidence>
<protein>
    <submittedName>
        <fullName evidence="2">Uncharacterized protein</fullName>
    </submittedName>
</protein>
<dbReference type="EMBL" id="LR796330">
    <property type="protein sequence ID" value="CAB4137039.1"/>
    <property type="molecule type" value="Genomic_DNA"/>
</dbReference>
<dbReference type="EMBL" id="LR796701">
    <property type="protein sequence ID" value="CAB4160536.1"/>
    <property type="molecule type" value="Genomic_DNA"/>
</dbReference>
<organism evidence="2">
    <name type="scientific">uncultured Caudovirales phage</name>
    <dbReference type="NCBI Taxonomy" id="2100421"/>
    <lineage>
        <taxon>Viruses</taxon>
        <taxon>Duplodnaviria</taxon>
        <taxon>Heunggongvirae</taxon>
        <taxon>Uroviricota</taxon>
        <taxon>Caudoviricetes</taxon>
        <taxon>Peduoviridae</taxon>
        <taxon>Maltschvirus</taxon>
        <taxon>Maltschvirus maltsch</taxon>
    </lineage>
</organism>
<sequence>MNTDNDMLSVHNQADNISQGDFYVSRKQLLRK</sequence>
<proteinExistence type="predicted"/>
<evidence type="ECO:0000313" key="3">
    <source>
        <dbReference type="EMBL" id="CAB4165939.1"/>
    </source>
</evidence>
<gene>
    <name evidence="1" type="ORF">UFOVP322_4</name>
    <name evidence="2" type="ORF">UFOVP771_2</name>
    <name evidence="3" type="ORF">UFOVP850_2</name>
</gene>